<dbReference type="Gene3D" id="1.10.150.130">
    <property type="match status" value="1"/>
</dbReference>
<evidence type="ECO:0000313" key="4">
    <source>
        <dbReference type="EMBL" id="CAH1984544.1"/>
    </source>
</evidence>
<accession>A0A9P0KWU9</accession>
<evidence type="ECO:0000313" key="5">
    <source>
        <dbReference type="Proteomes" id="UP001152888"/>
    </source>
</evidence>
<sequence>MERAPLEETTPPMEEPYPGCSNFIRQIYSRKNISETSIEIIVGSFSQNTLKQYNSTFSKWWSFCTGNTNIIFQADAHNILNFLTQEFEKGATITTINTHKSALNLLSEAGKSVEVERFIKGVFKARPSFPRYEEIWDPYPVLEMLEKLHPLESLDLTNLSVKLVLLLALGTAQRVQTLAKIKLSNILSSEDGLKIMITDILKTSAPKRPQPVLIFPFFKEKPELCIATTILHYIKRTKLFRKSENSLILTVKKPQHPATTQTISRWIKYGLGKNGVDINKFKGHSTRHASSSAAFKTGLNIEIIRNSAGWTEKSSSFARFYNRPVSAKETPFACYIETLTKS</sequence>
<dbReference type="InterPro" id="IPR002104">
    <property type="entry name" value="Integrase_catalytic"/>
</dbReference>
<dbReference type="SUPFAM" id="SSF56349">
    <property type="entry name" value="DNA breaking-rejoining enzymes"/>
    <property type="match status" value="1"/>
</dbReference>
<evidence type="ECO:0000256" key="2">
    <source>
        <dbReference type="ARBA" id="ARBA00023172"/>
    </source>
</evidence>
<dbReference type="Proteomes" id="UP001152888">
    <property type="component" value="Unassembled WGS sequence"/>
</dbReference>
<dbReference type="InterPro" id="IPR011010">
    <property type="entry name" value="DNA_brk_join_enz"/>
</dbReference>
<name>A0A9P0KWU9_ACAOB</name>
<dbReference type="Gene3D" id="1.10.443.10">
    <property type="entry name" value="Intergrase catalytic core"/>
    <property type="match status" value="1"/>
</dbReference>
<dbReference type="AlphaFoldDB" id="A0A9P0KWU9"/>
<gene>
    <name evidence="4" type="ORF">ACAOBT_LOCUS16167</name>
</gene>
<keyword evidence="2" id="KW-0233">DNA recombination</keyword>
<keyword evidence="5" id="KW-1185">Reference proteome</keyword>
<feature type="domain" description="Tyr recombinase" evidence="3">
    <location>
        <begin position="134"/>
        <end position="336"/>
    </location>
</feature>
<comment type="caution">
    <text evidence="4">The sequence shown here is derived from an EMBL/GenBank/DDBJ whole genome shotgun (WGS) entry which is preliminary data.</text>
</comment>
<protein>
    <recommendedName>
        <fullName evidence="3">Tyr recombinase domain-containing protein</fullName>
    </recommendedName>
</protein>
<dbReference type="OrthoDB" id="5960276at2759"/>
<keyword evidence="1" id="KW-0238">DNA-binding</keyword>
<dbReference type="PROSITE" id="PS51898">
    <property type="entry name" value="TYR_RECOMBINASE"/>
    <property type="match status" value="1"/>
</dbReference>
<proteinExistence type="predicted"/>
<organism evidence="4 5">
    <name type="scientific">Acanthoscelides obtectus</name>
    <name type="common">Bean weevil</name>
    <name type="synonym">Bruchus obtectus</name>
    <dbReference type="NCBI Taxonomy" id="200917"/>
    <lineage>
        <taxon>Eukaryota</taxon>
        <taxon>Metazoa</taxon>
        <taxon>Ecdysozoa</taxon>
        <taxon>Arthropoda</taxon>
        <taxon>Hexapoda</taxon>
        <taxon>Insecta</taxon>
        <taxon>Pterygota</taxon>
        <taxon>Neoptera</taxon>
        <taxon>Endopterygota</taxon>
        <taxon>Coleoptera</taxon>
        <taxon>Polyphaga</taxon>
        <taxon>Cucujiformia</taxon>
        <taxon>Chrysomeloidea</taxon>
        <taxon>Chrysomelidae</taxon>
        <taxon>Bruchinae</taxon>
        <taxon>Bruchini</taxon>
        <taxon>Acanthoscelides</taxon>
    </lineage>
</organism>
<evidence type="ECO:0000259" key="3">
    <source>
        <dbReference type="PROSITE" id="PS51898"/>
    </source>
</evidence>
<dbReference type="PANTHER" id="PTHR35617:SF3">
    <property type="entry name" value="CORE-BINDING (CB) DOMAIN-CONTAINING PROTEIN"/>
    <property type="match status" value="1"/>
</dbReference>
<dbReference type="GO" id="GO:0006310">
    <property type="term" value="P:DNA recombination"/>
    <property type="evidence" value="ECO:0007669"/>
    <property type="project" value="UniProtKB-KW"/>
</dbReference>
<reference evidence="4" key="1">
    <citation type="submission" date="2022-03" db="EMBL/GenBank/DDBJ databases">
        <authorList>
            <person name="Sayadi A."/>
        </authorList>
    </citation>
    <scope>NUCLEOTIDE SEQUENCE</scope>
</reference>
<dbReference type="GO" id="GO:0015074">
    <property type="term" value="P:DNA integration"/>
    <property type="evidence" value="ECO:0007669"/>
    <property type="project" value="InterPro"/>
</dbReference>
<dbReference type="InterPro" id="IPR010998">
    <property type="entry name" value="Integrase_recombinase_N"/>
</dbReference>
<dbReference type="GO" id="GO:0003677">
    <property type="term" value="F:DNA binding"/>
    <property type="evidence" value="ECO:0007669"/>
    <property type="project" value="UniProtKB-KW"/>
</dbReference>
<dbReference type="InterPro" id="IPR013762">
    <property type="entry name" value="Integrase-like_cat_sf"/>
</dbReference>
<dbReference type="EMBL" id="CAKOFQ010006958">
    <property type="protein sequence ID" value="CAH1984544.1"/>
    <property type="molecule type" value="Genomic_DNA"/>
</dbReference>
<dbReference type="PANTHER" id="PTHR35617">
    <property type="entry name" value="PHAGE_INTEGRASE DOMAIN-CONTAINING PROTEIN"/>
    <property type="match status" value="1"/>
</dbReference>
<dbReference type="Pfam" id="PF00589">
    <property type="entry name" value="Phage_integrase"/>
    <property type="match status" value="1"/>
</dbReference>
<evidence type="ECO:0000256" key="1">
    <source>
        <dbReference type="ARBA" id="ARBA00023125"/>
    </source>
</evidence>